<dbReference type="AlphaFoldDB" id="A0A9P5RPG0"/>
<feature type="region of interest" description="Disordered" evidence="1">
    <location>
        <begin position="344"/>
        <end position="411"/>
    </location>
</feature>
<evidence type="ECO:0000256" key="1">
    <source>
        <dbReference type="SAM" id="MobiDB-lite"/>
    </source>
</evidence>
<reference evidence="2" key="1">
    <citation type="journal article" date="2020" name="Fungal Divers.">
        <title>Resolving the Mortierellaceae phylogeny through synthesis of multi-gene phylogenetics and phylogenomics.</title>
        <authorList>
            <person name="Vandepol N."/>
            <person name="Liber J."/>
            <person name="Desiro A."/>
            <person name="Na H."/>
            <person name="Kennedy M."/>
            <person name="Barry K."/>
            <person name="Grigoriev I.V."/>
            <person name="Miller A.N."/>
            <person name="O'Donnell K."/>
            <person name="Stajich J.E."/>
            <person name="Bonito G."/>
        </authorList>
    </citation>
    <scope>NUCLEOTIDE SEQUENCE</scope>
    <source>
        <strain evidence="2">NRRL 6426</strain>
    </source>
</reference>
<gene>
    <name evidence="2" type="ORF">BG015_002069</name>
</gene>
<comment type="caution">
    <text evidence="2">The sequence shown here is derived from an EMBL/GenBank/DDBJ whole genome shotgun (WGS) entry which is preliminary data.</text>
</comment>
<feature type="compositionally biased region" description="Acidic residues" evidence="1">
    <location>
        <begin position="376"/>
        <end position="400"/>
    </location>
</feature>
<dbReference type="Proteomes" id="UP000748756">
    <property type="component" value="Unassembled WGS sequence"/>
</dbReference>
<accession>A0A9P5RPG0</accession>
<name>A0A9P5RPG0_9FUNG</name>
<protein>
    <submittedName>
        <fullName evidence="2">Uncharacterized protein</fullName>
    </submittedName>
</protein>
<keyword evidence="3" id="KW-1185">Reference proteome</keyword>
<dbReference type="EMBL" id="JAAAUQ010001398">
    <property type="protein sequence ID" value="KAF9139303.1"/>
    <property type="molecule type" value="Genomic_DNA"/>
</dbReference>
<evidence type="ECO:0000313" key="3">
    <source>
        <dbReference type="Proteomes" id="UP000748756"/>
    </source>
</evidence>
<sequence>MSTPDTNRDRKLFTLRLDPQLLLDLPPIPTQTAYEVEFAWRAERVVELTNQQPIAHEHGWDARHFLDEFGGLVVYSSSLTTVPKPQIDLHYPPPPLSTLSEFLCRSILETGFLTEQPSPYHFALEMEYLEHFKIAIPAKSVQILRSLSKELNIAIYVFSSRMSTLVYKPSNPRVTIEIFHFQDEQERTGQFNPLVCTRRSPKDPFSLPLLAPCRVTGLQLPTAALKNKDKMTLPKTIAKPIPSLNGALCREVLMHTAAYIQGRIDADFKKSIDGRENFGKRTKATVLVANKKSLWKKLDVCQRLPSNILVDTTKLGLARFSFEPNHLKSYWDKDYKVMEGVKGTEDMEGTEGTPAQERGATDLREDNSSAACNTDDLGDDETSDPENDGADDPDDSDSDDTGAAIEDPGKYTRFASFTTTLTKIIHPELEN</sequence>
<evidence type="ECO:0000313" key="2">
    <source>
        <dbReference type="EMBL" id="KAF9139303.1"/>
    </source>
</evidence>
<proteinExistence type="predicted"/>
<organism evidence="2 3">
    <name type="scientific">Linnemannia schmuckeri</name>
    <dbReference type="NCBI Taxonomy" id="64567"/>
    <lineage>
        <taxon>Eukaryota</taxon>
        <taxon>Fungi</taxon>
        <taxon>Fungi incertae sedis</taxon>
        <taxon>Mucoromycota</taxon>
        <taxon>Mortierellomycotina</taxon>
        <taxon>Mortierellomycetes</taxon>
        <taxon>Mortierellales</taxon>
        <taxon>Mortierellaceae</taxon>
        <taxon>Linnemannia</taxon>
    </lineage>
</organism>